<accession>A0A2A4G077</accession>
<sequence>MKYRRLTRQQLEEMHVEFANFLATQKIDAQEWETLKREKPQVAEEEIDIFSDLVWEGVLAKVEFLENVSANHMHLFHLTSKEMKLISVKVNNPEVDLRTQEGFSWFKRNFQGDFVDYLTASKAYSDDPNQDKFELIEQGGQITKGALYRWFDDLIGEQ</sequence>
<dbReference type="AlphaFoldDB" id="A0A2A4G077"/>
<reference evidence="1 2" key="1">
    <citation type="submission" date="2017-04" db="EMBL/GenBank/DDBJ databases">
        <title>A new member of the family Flavobacteriaceae isolated from ascidians.</title>
        <authorList>
            <person name="Chen L."/>
        </authorList>
    </citation>
    <scope>NUCLEOTIDE SEQUENCE [LARGE SCALE GENOMIC DNA]</scope>
    <source>
        <strain evidence="1 2">HQA918</strain>
    </source>
</reference>
<dbReference type="Pfam" id="PF20105">
    <property type="entry name" value="DUF6495"/>
    <property type="match status" value="1"/>
</dbReference>
<name>A0A2A4G077_9FLAO</name>
<gene>
    <name evidence="1" type="ORF">B7P33_18825</name>
</gene>
<dbReference type="OrthoDB" id="956723at2"/>
<comment type="caution">
    <text evidence="1">The sequence shown here is derived from an EMBL/GenBank/DDBJ whole genome shotgun (WGS) entry which is preliminary data.</text>
</comment>
<dbReference type="InterPro" id="IPR045470">
    <property type="entry name" value="DUF6495"/>
</dbReference>
<protein>
    <recommendedName>
        <fullName evidence="3">Histidyl-tRNA synthetase</fullName>
    </recommendedName>
</protein>
<evidence type="ECO:0000313" key="1">
    <source>
        <dbReference type="EMBL" id="PCE62409.1"/>
    </source>
</evidence>
<evidence type="ECO:0000313" key="2">
    <source>
        <dbReference type="Proteomes" id="UP000219559"/>
    </source>
</evidence>
<organism evidence="1 2">
    <name type="scientific">Sediminicola luteus</name>
    <dbReference type="NCBI Taxonomy" id="319238"/>
    <lineage>
        <taxon>Bacteria</taxon>
        <taxon>Pseudomonadati</taxon>
        <taxon>Bacteroidota</taxon>
        <taxon>Flavobacteriia</taxon>
        <taxon>Flavobacteriales</taxon>
        <taxon>Flavobacteriaceae</taxon>
        <taxon>Sediminicola</taxon>
    </lineage>
</organism>
<proteinExistence type="predicted"/>
<dbReference type="EMBL" id="NBWU01000009">
    <property type="protein sequence ID" value="PCE62409.1"/>
    <property type="molecule type" value="Genomic_DNA"/>
</dbReference>
<evidence type="ECO:0008006" key="3">
    <source>
        <dbReference type="Google" id="ProtNLM"/>
    </source>
</evidence>
<dbReference type="RefSeq" id="WP_097443780.1">
    <property type="nucleotide sequence ID" value="NZ_NBWU01000009.1"/>
</dbReference>
<keyword evidence="2" id="KW-1185">Reference proteome</keyword>
<dbReference type="Proteomes" id="UP000219559">
    <property type="component" value="Unassembled WGS sequence"/>
</dbReference>